<evidence type="ECO:0000259" key="3">
    <source>
        <dbReference type="Pfam" id="PF16350"/>
    </source>
</evidence>
<proteinExistence type="predicted"/>
<evidence type="ECO:0000313" key="4">
    <source>
        <dbReference type="EMBL" id="MFH4980831.1"/>
    </source>
</evidence>
<evidence type="ECO:0000259" key="2">
    <source>
        <dbReference type="Pfam" id="PF01571"/>
    </source>
</evidence>
<feature type="domain" description="GCVT N-terminal" evidence="2">
    <location>
        <begin position="218"/>
        <end position="372"/>
    </location>
</feature>
<dbReference type="Gene3D" id="3.30.9.10">
    <property type="entry name" value="D-Amino Acid Oxidase, subunit A, domain 2"/>
    <property type="match status" value="1"/>
</dbReference>
<dbReference type="InterPro" id="IPR036188">
    <property type="entry name" value="FAD/NAD-bd_sf"/>
</dbReference>
<accession>A0ABD6ETQ3</accession>
<dbReference type="PANTHER" id="PTHR43757">
    <property type="entry name" value="AMINOMETHYLTRANSFERASE"/>
    <property type="match status" value="1"/>
</dbReference>
<comment type="caution">
    <text evidence="4">The sequence shown here is derived from an EMBL/GenBank/DDBJ whole genome shotgun (WGS) entry which is preliminary data.</text>
</comment>
<evidence type="ECO:0008006" key="6">
    <source>
        <dbReference type="Google" id="ProtNLM"/>
    </source>
</evidence>
<dbReference type="InterPro" id="IPR006076">
    <property type="entry name" value="FAD-dep_OxRdtase"/>
</dbReference>
<dbReference type="AlphaFoldDB" id="A0ABD6ETQ3"/>
<keyword evidence="5" id="KW-1185">Reference proteome</keyword>
<dbReference type="InterPro" id="IPR006222">
    <property type="entry name" value="GCVT_N"/>
</dbReference>
<evidence type="ECO:0000259" key="1">
    <source>
        <dbReference type="Pfam" id="PF01266"/>
    </source>
</evidence>
<sequence>MLVRDLPRKQVEIAAYPCTYTYMKAGKLKSPCLEGITPIFTDVDEGLWIRANEYVTAFGTYDGQIVKSVKRQHEEMPDWQIPDADWDAFYPSLDKALKRMSIIGQLECGGLTRGAEHFTPDKFPVVGETAQAHGYYVVTGLSGQGLAWAGGIGKILADMMYGTPEVDVTKIEVTRFINLHTGKQYLMERTPDVAGKVFKRTYRSHQFGTARKLRTSPIHQQMTDAGAVFGEVMGYERPLWFLGKSEKTRNPMFSGQDDLIGRPEWFSRVAKEYEACRERVGLIDLSSYAKFDVMGPDCVKLLQWLCSANIDVPVGSMVYSGMQNEMGGYVTDCTISRIGKKHYFIIAPTVQQLRLPMWIQKWIFAKKYNVTLQLATLMANET</sequence>
<dbReference type="Pfam" id="PF01571">
    <property type="entry name" value="GCV_T"/>
    <property type="match status" value="1"/>
</dbReference>
<dbReference type="InterPro" id="IPR027266">
    <property type="entry name" value="TrmE/GcvT-like"/>
</dbReference>
<dbReference type="Gene3D" id="3.30.1360.120">
    <property type="entry name" value="Probable tRNA modification gtpase trme, domain 1"/>
    <property type="match status" value="1"/>
</dbReference>
<dbReference type="SUPFAM" id="SSF103025">
    <property type="entry name" value="Folate-binding domain"/>
    <property type="match status" value="1"/>
</dbReference>
<dbReference type="InterPro" id="IPR028896">
    <property type="entry name" value="GcvT/YgfZ/DmdA"/>
</dbReference>
<organism evidence="4 5">
    <name type="scientific">Gnathostoma spinigerum</name>
    <dbReference type="NCBI Taxonomy" id="75299"/>
    <lineage>
        <taxon>Eukaryota</taxon>
        <taxon>Metazoa</taxon>
        <taxon>Ecdysozoa</taxon>
        <taxon>Nematoda</taxon>
        <taxon>Chromadorea</taxon>
        <taxon>Rhabditida</taxon>
        <taxon>Spirurina</taxon>
        <taxon>Gnathostomatomorpha</taxon>
        <taxon>Gnathostomatoidea</taxon>
        <taxon>Gnathostomatidae</taxon>
        <taxon>Gnathostoma</taxon>
    </lineage>
</organism>
<feature type="domain" description="FAD dependent oxidoreductase" evidence="1">
    <location>
        <begin position="34"/>
        <end position="159"/>
    </location>
</feature>
<dbReference type="InterPro" id="IPR032503">
    <property type="entry name" value="FAO_M"/>
</dbReference>
<dbReference type="Pfam" id="PF01266">
    <property type="entry name" value="DAO"/>
    <property type="match status" value="1"/>
</dbReference>
<evidence type="ECO:0000313" key="5">
    <source>
        <dbReference type="Proteomes" id="UP001608902"/>
    </source>
</evidence>
<dbReference type="PANTHER" id="PTHR43757:SF15">
    <property type="entry name" value="PYRUVATE DEHYDROGENASE PHOSPHATASE REGULATORY SUBUNIT, MITOCHONDRIAL-LIKE"/>
    <property type="match status" value="1"/>
</dbReference>
<dbReference type="Proteomes" id="UP001608902">
    <property type="component" value="Unassembled WGS sequence"/>
</dbReference>
<name>A0ABD6ETQ3_9BILA</name>
<protein>
    <recommendedName>
        <fullName evidence="6">FAD dependent oxidoreductase domain-containing protein</fullName>
    </recommendedName>
</protein>
<dbReference type="Pfam" id="PF16350">
    <property type="entry name" value="FAO_M"/>
    <property type="match status" value="1"/>
</dbReference>
<feature type="domain" description="FAD dependent oxidoreductase central" evidence="3">
    <location>
        <begin position="162"/>
        <end position="216"/>
    </location>
</feature>
<gene>
    <name evidence="4" type="ORF">AB6A40_007540</name>
</gene>
<dbReference type="EMBL" id="JBGFUD010006162">
    <property type="protein sequence ID" value="MFH4980831.1"/>
    <property type="molecule type" value="Genomic_DNA"/>
</dbReference>
<reference evidence="4 5" key="1">
    <citation type="submission" date="2024-08" db="EMBL/GenBank/DDBJ databases">
        <title>Gnathostoma spinigerum genome.</title>
        <authorList>
            <person name="Gonzalez-Bertolin B."/>
            <person name="Monzon S."/>
            <person name="Zaballos A."/>
            <person name="Jimenez P."/>
            <person name="Dekumyoy P."/>
            <person name="Varona S."/>
            <person name="Cuesta I."/>
            <person name="Sumanam S."/>
            <person name="Adisakwattana P."/>
            <person name="Gasser R.B."/>
            <person name="Hernandez-Gonzalez A."/>
            <person name="Young N.D."/>
            <person name="Perteguer M.J."/>
        </authorList>
    </citation>
    <scope>NUCLEOTIDE SEQUENCE [LARGE SCALE GENOMIC DNA]</scope>
    <source>
        <strain evidence="4">AL3</strain>
        <tissue evidence="4">Liver</tissue>
    </source>
</reference>
<dbReference type="Gene3D" id="3.50.50.60">
    <property type="entry name" value="FAD/NAD(P)-binding domain"/>
    <property type="match status" value="1"/>
</dbReference>